<dbReference type="InterPro" id="IPR000818">
    <property type="entry name" value="TEA/ATTS_dom"/>
</dbReference>
<keyword evidence="6" id="KW-1185">Reference proteome</keyword>
<evidence type="ECO:0000256" key="1">
    <source>
        <dbReference type="ARBA" id="ARBA00008421"/>
    </source>
</evidence>
<evidence type="ECO:0000313" key="6">
    <source>
        <dbReference type="Proteomes" id="UP000307440"/>
    </source>
</evidence>
<dbReference type="PROSITE" id="PS51088">
    <property type="entry name" value="TEA_2"/>
    <property type="match status" value="1"/>
</dbReference>
<dbReference type="Pfam" id="PF01285">
    <property type="entry name" value="TEA"/>
    <property type="match status" value="1"/>
</dbReference>
<evidence type="ECO:0000256" key="2">
    <source>
        <dbReference type="PROSITE-ProRule" id="PRU00505"/>
    </source>
</evidence>
<accession>A0A5C3KGV3</accession>
<organism evidence="5 6">
    <name type="scientific">Coprinopsis marcescibilis</name>
    <name type="common">Agaric fungus</name>
    <name type="synonym">Psathyrella marcescibilis</name>
    <dbReference type="NCBI Taxonomy" id="230819"/>
    <lineage>
        <taxon>Eukaryota</taxon>
        <taxon>Fungi</taxon>
        <taxon>Dikarya</taxon>
        <taxon>Basidiomycota</taxon>
        <taxon>Agaricomycotina</taxon>
        <taxon>Agaricomycetes</taxon>
        <taxon>Agaricomycetidae</taxon>
        <taxon>Agaricales</taxon>
        <taxon>Agaricineae</taxon>
        <taxon>Psathyrellaceae</taxon>
        <taxon>Coprinopsis</taxon>
    </lineage>
</organism>
<dbReference type="SMART" id="SM00426">
    <property type="entry name" value="TEA"/>
    <property type="match status" value="1"/>
</dbReference>
<evidence type="ECO:0000259" key="4">
    <source>
        <dbReference type="PROSITE" id="PS51088"/>
    </source>
</evidence>
<protein>
    <recommendedName>
        <fullName evidence="4">TEA domain-containing protein</fullName>
    </recommendedName>
</protein>
<comment type="similarity">
    <text evidence="1">Belongs to the TEC1 family.</text>
</comment>
<feature type="compositionally biased region" description="Polar residues" evidence="3">
    <location>
        <begin position="159"/>
        <end position="169"/>
    </location>
</feature>
<evidence type="ECO:0000313" key="5">
    <source>
        <dbReference type="EMBL" id="TFK19429.1"/>
    </source>
</evidence>
<feature type="DNA-binding region" description="TEA" evidence="2">
    <location>
        <begin position="69"/>
        <end position="143"/>
    </location>
</feature>
<dbReference type="GO" id="GO:0003700">
    <property type="term" value="F:DNA-binding transcription factor activity"/>
    <property type="evidence" value="ECO:0007669"/>
    <property type="project" value="InterPro"/>
</dbReference>
<feature type="compositionally biased region" description="Low complexity" evidence="3">
    <location>
        <begin position="185"/>
        <end position="196"/>
    </location>
</feature>
<dbReference type="Proteomes" id="UP000307440">
    <property type="component" value="Unassembled WGS sequence"/>
</dbReference>
<reference evidence="5 6" key="1">
    <citation type="journal article" date="2019" name="Nat. Ecol. Evol.">
        <title>Megaphylogeny resolves global patterns of mushroom evolution.</title>
        <authorList>
            <person name="Varga T."/>
            <person name="Krizsan K."/>
            <person name="Foldi C."/>
            <person name="Dima B."/>
            <person name="Sanchez-Garcia M."/>
            <person name="Sanchez-Ramirez S."/>
            <person name="Szollosi G.J."/>
            <person name="Szarkandi J.G."/>
            <person name="Papp V."/>
            <person name="Albert L."/>
            <person name="Andreopoulos W."/>
            <person name="Angelini C."/>
            <person name="Antonin V."/>
            <person name="Barry K.W."/>
            <person name="Bougher N.L."/>
            <person name="Buchanan P."/>
            <person name="Buyck B."/>
            <person name="Bense V."/>
            <person name="Catcheside P."/>
            <person name="Chovatia M."/>
            <person name="Cooper J."/>
            <person name="Damon W."/>
            <person name="Desjardin D."/>
            <person name="Finy P."/>
            <person name="Geml J."/>
            <person name="Haridas S."/>
            <person name="Hughes K."/>
            <person name="Justo A."/>
            <person name="Karasinski D."/>
            <person name="Kautmanova I."/>
            <person name="Kiss B."/>
            <person name="Kocsube S."/>
            <person name="Kotiranta H."/>
            <person name="LaButti K.M."/>
            <person name="Lechner B.E."/>
            <person name="Liimatainen K."/>
            <person name="Lipzen A."/>
            <person name="Lukacs Z."/>
            <person name="Mihaltcheva S."/>
            <person name="Morgado L.N."/>
            <person name="Niskanen T."/>
            <person name="Noordeloos M.E."/>
            <person name="Ohm R.A."/>
            <person name="Ortiz-Santana B."/>
            <person name="Ovrebo C."/>
            <person name="Racz N."/>
            <person name="Riley R."/>
            <person name="Savchenko A."/>
            <person name="Shiryaev A."/>
            <person name="Soop K."/>
            <person name="Spirin V."/>
            <person name="Szebenyi C."/>
            <person name="Tomsovsky M."/>
            <person name="Tulloss R.E."/>
            <person name="Uehling J."/>
            <person name="Grigoriev I.V."/>
            <person name="Vagvolgyi C."/>
            <person name="Papp T."/>
            <person name="Martin F.M."/>
            <person name="Miettinen O."/>
            <person name="Hibbett D.S."/>
            <person name="Nagy L.G."/>
        </authorList>
    </citation>
    <scope>NUCLEOTIDE SEQUENCE [LARGE SCALE GENOMIC DNA]</scope>
    <source>
        <strain evidence="5 6">CBS 121175</strain>
    </source>
</reference>
<dbReference type="EMBL" id="ML210341">
    <property type="protein sequence ID" value="TFK19429.1"/>
    <property type="molecule type" value="Genomic_DNA"/>
</dbReference>
<dbReference type="STRING" id="230819.A0A5C3KGV3"/>
<name>A0A5C3KGV3_COPMA</name>
<dbReference type="OrthoDB" id="10006572at2759"/>
<dbReference type="AlphaFoldDB" id="A0A5C3KGV3"/>
<proteinExistence type="inferred from homology"/>
<gene>
    <name evidence="5" type="ORF">FA15DRAFT_724459</name>
</gene>
<evidence type="ECO:0000256" key="3">
    <source>
        <dbReference type="SAM" id="MobiDB-lite"/>
    </source>
</evidence>
<feature type="domain" description="TEA" evidence="4">
    <location>
        <begin position="69"/>
        <end position="143"/>
    </location>
</feature>
<sequence>MIQQTNADLRRKTGKNRQVGDIMKFLSPEPLRRLPNSNNEDVAIPQLDNPRTQDVVHSIVKGRKSWKTLRGGEVVWPPELEAALIEGLENYKPDDSRETRLLGRFPLRNRFISDWIYEKTGKRRTAKQVGSRLQQLRDTCGGKRLVNLISPRRPIPVRSASTLPSSLLHRTNVPRRPPSLDQESESCSDASSASSSPTTPTEVHATLENLLYRGVAGSSSEQPVGTVVFIDLLPNQSLGEFTDGHIDSSLGEEELLWSERGLDVVRISSQPRYISDIDPTITFTSRTPTTGVSTFSLYFDEELIHSETAALKSLGPLSGSSCYLYSTPFLPGYWPRLLQTPDLSHCSIVHRVIDESQSSSRSVLSSTMYKFKYHSSVLAFNTATFSGSTSIQVPPTKGSNVDFNASFDTLLTMADDYVSDSPTYDRHNGFYDVGAYGKPEWQSCNNISPYHSPH</sequence>
<dbReference type="Gene3D" id="6.10.20.40">
    <property type="entry name" value="TEA/ATTS domain"/>
    <property type="match status" value="1"/>
</dbReference>
<dbReference type="InterPro" id="IPR038096">
    <property type="entry name" value="TEA/ATTS_sf"/>
</dbReference>
<feature type="region of interest" description="Disordered" evidence="3">
    <location>
        <begin position="157"/>
        <end position="201"/>
    </location>
</feature>